<dbReference type="AlphaFoldDB" id="A0A323VDW6"/>
<comment type="similarity">
    <text evidence="1">Belongs to the ABC transporter superfamily.</text>
</comment>
<keyword evidence="2" id="KW-0813">Transport</keyword>
<dbReference type="GO" id="GO:0005524">
    <property type="term" value="F:ATP binding"/>
    <property type="evidence" value="ECO:0007669"/>
    <property type="project" value="UniProtKB-KW"/>
</dbReference>
<comment type="caution">
    <text evidence="7">The sequence shown here is derived from an EMBL/GenBank/DDBJ whole genome shotgun (WGS) entry which is preliminary data.</text>
</comment>
<dbReference type="RefSeq" id="WP_110551298.1">
    <property type="nucleotide sequence ID" value="NZ_JACIBU010000002.1"/>
</dbReference>
<dbReference type="SUPFAM" id="SSF52540">
    <property type="entry name" value="P-loop containing nucleoside triphosphate hydrolases"/>
    <property type="match status" value="1"/>
</dbReference>
<name>A0A323VDW6_9ACTN</name>
<evidence type="ECO:0000256" key="1">
    <source>
        <dbReference type="ARBA" id="ARBA00005417"/>
    </source>
</evidence>
<evidence type="ECO:0000256" key="2">
    <source>
        <dbReference type="ARBA" id="ARBA00022448"/>
    </source>
</evidence>
<dbReference type="InterPro" id="IPR013563">
    <property type="entry name" value="Oligopep_ABC_C"/>
</dbReference>
<dbReference type="PANTHER" id="PTHR43776">
    <property type="entry name" value="TRANSPORT ATP-BINDING PROTEIN"/>
    <property type="match status" value="1"/>
</dbReference>
<dbReference type="Pfam" id="PF08352">
    <property type="entry name" value="oligo_HPY"/>
    <property type="match status" value="1"/>
</dbReference>
<dbReference type="InterPro" id="IPR003439">
    <property type="entry name" value="ABC_transporter-like_ATP-bd"/>
</dbReference>
<dbReference type="Proteomes" id="UP000580718">
    <property type="component" value="Unassembled WGS sequence"/>
</dbReference>
<evidence type="ECO:0000256" key="3">
    <source>
        <dbReference type="ARBA" id="ARBA00022741"/>
    </source>
</evidence>
<dbReference type="InterPro" id="IPR017871">
    <property type="entry name" value="ABC_transporter-like_CS"/>
</dbReference>
<dbReference type="GO" id="GO:0015833">
    <property type="term" value="P:peptide transport"/>
    <property type="evidence" value="ECO:0007669"/>
    <property type="project" value="InterPro"/>
</dbReference>
<dbReference type="InterPro" id="IPR050319">
    <property type="entry name" value="ABC_transp_ATP-bind"/>
</dbReference>
<dbReference type="GO" id="GO:0016887">
    <property type="term" value="F:ATP hydrolysis activity"/>
    <property type="evidence" value="ECO:0007669"/>
    <property type="project" value="InterPro"/>
</dbReference>
<dbReference type="Proteomes" id="UP000247602">
    <property type="component" value="Unassembled WGS sequence"/>
</dbReference>
<dbReference type="PROSITE" id="PS00211">
    <property type="entry name" value="ABC_TRANSPORTER_1"/>
    <property type="match status" value="1"/>
</dbReference>
<evidence type="ECO:0000259" key="5">
    <source>
        <dbReference type="PROSITE" id="PS50893"/>
    </source>
</evidence>
<reference evidence="6 9" key="2">
    <citation type="submission" date="2020-08" db="EMBL/GenBank/DDBJ databases">
        <title>Sequencing the genomes of 1000 actinobacteria strains.</title>
        <authorList>
            <person name="Klenk H.-P."/>
        </authorList>
    </citation>
    <scope>NUCLEOTIDE SEQUENCE [LARGE SCALE GENOMIC DNA]</scope>
    <source>
        <strain evidence="6 9">DSM 16678</strain>
    </source>
</reference>
<keyword evidence="4 7" id="KW-0067">ATP-binding</keyword>
<evidence type="ECO:0000313" key="6">
    <source>
        <dbReference type="EMBL" id="MBB3678281.1"/>
    </source>
</evidence>
<evidence type="ECO:0000256" key="4">
    <source>
        <dbReference type="ARBA" id="ARBA00022840"/>
    </source>
</evidence>
<dbReference type="Pfam" id="PF00005">
    <property type="entry name" value="ABC_tran"/>
    <property type="match status" value="1"/>
</dbReference>
<proteinExistence type="inferred from homology"/>
<evidence type="ECO:0000313" key="9">
    <source>
        <dbReference type="Proteomes" id="UP000580718"/>
    </source>
</evidence>
<sequence length="326" mass="34373">MSELRFEGVSVRYGTRRRGMTAVDGVDLTVPDGAVVGLVGESGSGKSTLARAAVGLTPLSAGQILLDGRPVRHGSGPRPVQMVFQDPYSSLDPRMTIGDSIAEAVPRGTRSAERRSEVARLLELVELDPGRAGAYPGQLSGGQRQRVALARALAARPAVVIADEITSALDVSIQGTVLNLVRRLQQELGTSMLFISHNLAVVRYVASEIAVMYLGRVVEHGPTAQVLADPQHPYTRDLLAAVPDSAHAVRSAPVAADPAQAAVAAADPADPHAPPPGCRYHPRCPIGPLVHADREVCRTTEPTADHRHAAACHFAPAGRTLLRVAD</sequence>
<dbReference type="PANTHER" id="PTHR43776:SF7">
    <property type="entry name" value="D,D-DIPEPTIDE TRANSPORT ATP-BINDING PROTEIN DDPF-RELATED"/>
    <property type="match status" value="1"/>
</dbReference>
<keyword evidence="8" id="KW-1185">Reference proteome</keyword>
<dbReference type="InterPro" id="IPR003593">
    <property type="entry name" value="AAA+_ATPase"/>
</dbReference>
<organism evidence="7 8">
    <name type="scientific">Modestobacter versicolor</name>
    <dbReference type="NCBI Taxonomy" id="429133"/>
    <lineage>
        <taxon>Bacteria</taxon>
        <taxon>Bacillati</taxon>
        <taxon>Actinomycetota</taxon>
        <taxon>Actinomycetes</taxon>
        <taxon>Geodermatophilales</taxon>
        <taxon>Geodermatophilaceae</taxon>
        <taxon>Modestobacter</taxon>
    </lineage>
</organism>
<dbReference type="EMBL" id="JACIBU010000002">
    <property type="protein sequence ID" value="MBB3678281.1"/>
    <property type="molecule type" value="Genomic_DNA"/>
</dbReference>
<dbReference type="OrthoDB" id="5170605at2"/>
<feature type="domain" description="ABC transporter" evidence="5">
    <location>
        <begin position="4"/>
        <end position="239"/>
    </location>
</feature>
<dbReference type="Gene3D" id="3.40.50.300">
    <property type="entry name" value="P-loop containing nucleotide triphosphate hydrolases"/>
    <property type="match status" value="1"/>
</dbReference>
<dbReference type="NCBIfam" id="TIGR01727">
    <property type="entry name" value="oligo_HPY"/>
    <property type="match status" value="1"/>
</dbReference>
<dbReference type="InterPro" id="IPR027417">
    <property type="entry name" value="P-loop_NTPase"/>
</dbReference>
<protein>
    <submittedName>
        <fullName evidence="7">ABC transporter ATP-binding protein</fullName>
    </submittedName>
    <submittedName>
        <fullName evidence="6">Peptide/nickel transport system ATP-binding protein</fullName>
    </submittedName>
</protein>
<evidence type="ECO:0000313" key="7">
    <source>
        <dbReference type="EMBL" id="PZA22400.1"/>
    </source>
</evidence>
<dbReference type="SMART" id="SM00382">
    <property type="entry name" value="AAA"/>
    <property type="match status" value="1"/>
</dbReference>
<reference evidence="7 8" key="1">
    <citation type="submission" date="2018-06" db="EMBL/GenBank/DDBJ databases">
        <title>Draft genome sequence of Modestobacter versicolor CP153-2.</title>
        <authorList>
            <person name="Gundlapally S.R."/>
        </authorList>
    </citation>
    <scope>NUCLEOTIDE SEQUENCE [LARGE SCALE GENOMIC DNA]</scope>
    <source>
        <strain evidence="7 8">CP153-2</strain>
    </source>
</reference>
<keyword evidence="3" id="KW-0547">Nucleotide-binding</keyword>
<evidence type="ECO:0000313" key="8">
    <source>
        <dbReference type="Proteomes" id="UP000247602"/>
    </source>
</evidence>
<dbReference type="CDD" id="cd03257">
    <property type="entry name" value="ABC_NikE_OppD_transporters"/>
    <property type="match status" value="1"/>
</dbReference>
<dbReference type="GO" id="GO:0055085">
    <property type="term" value="P:transmembrane transport"/>
    <property type="evidence" value="ECO:0007669"/>
    <property type="project" value="UniProtKB-ARBA"/>
</dbReference>
<gene>
    <name evidence="7" type="ORF">DMO24_05300</name>
    <name evidence="6" type="ORF">FHX36_004070</name>
</gene>
<dbReference type="PROSITE" id="PS50893">
    <property type="entry name" value="ABC_TRANSPORTER_2"/>
    <property type="match status" value="1"/>
</dbReference>
<accession>A0A323VDW6</accession>
<dbReference type="EMBL" id="QKNV01000034">
    <property type="protein sequence ID" value="PZA22400.1"/>
    <property type="molecule type" value="Genomic_DNA"/>
</dbReference>